<dbReference type="GO" id="GO:0016020">
    <property type="term" value="C:membrane"/>
    <property type="evidence" value="ECO:0007669"/>
    <property type="project" value="UniProtKB-SubCell"/>
</dbReference>
<feature type="transmembrane region" description="Helical" evidence="7">
    <location>
        <begin position="303"/>
        <end position="321"/>
    </location>
</feature>
<feature type="transmembrane region" description="Helical" evidence="7">
    <location>
        <begin position="474"/>
        <end position="494"/>
    </location>
</feature>
<evidence type="ECO:0000313" key="9">
    <source>
        <dbReference type="EMBL" id="CAI0427702.1"/>
    </source>
</evidence>
<feature type="compositionally biased region" description="Basic and acidic residues" evidence="6">
    <location>
        <begin position="551"/>
        <end position="562"/>
    </location>
</feature>
<evidence type="ECO:0000256" key="2">
    <source>
        <dbReference type="ARBA" id="ARBA00007635"/>
    </source>
</evidence>
<feature type="transmembrane region" description="Helical" evidence="7">
    <location>
        <begin position="142"/>
        <end position="162"/>
    </location>
</feature>
<evidence type="ECO:0000256" key="1">
    <source>
        <dbReference type="ARBA" id="ARBA00004141"/>
    </source>
</evidence>
<organism evidence="9 10">
    <name type="scientific">Linum tenue</name>
    <dbReference type="NCBI Taxonomy" id="586396"/>
    <lineage>
        <taxon>Eukaryota</taxon>
        <taxon>Viridiplantae</taxon>
        <taxon>Streptophyta</taxon>
        <taxon>Embryophyta</taxon>
        <taxon>Tracheophyta</taxon>
        <taxon>Spermatophyta</taxon>
        <taxon>Magnoliopsida</taxon>
        <taxon>eudicotyledons</taxon>
        <taxon>Gunneridae</taxon>
        <taxon>Pentapetalae</taxon>
        <taxon>rosids</taxon>
        <taxon>fabids</taxon>
        <taxon>Malpighiales</taxon>
        <taxon>Linaceae</taxon>
        <taxon>Linum</taxon>
    </lineage>
</organism>
<evidence type="ECO:0000256" key="6">
    <source>
        <dbReference type="SAM" id="MobiDB-lite"/>
    </source>
</evidence>
<dbReference type="EMBL" id="CAMGYJ010000006">
    <property type="protein sequence ID" value="CAI0427702.1"/>
    <property type="molecule type" value="Genomic_DNA"/>
</dbReference>
<reference evidence="9" key="1">
    <citation type="submission" date="2022-08" db="EMBL/GenBank/DDBJ databases">
        <authorList>
            <person name="Gutierrez-Valencia J."/>
        </authorList>
    </citation>
    <scope>NUCLEOTIDE SEQUENCE</scope>
</reference>
<feature type="transmembrane region" description="Helical" evidence="7">
    <location>
        <begin position="403"/>
        <end position="423"/>
    </location>
</feature>
<feature type="transmembrane region" description="Helical" evidence="7">
    <location>
        <begin position="213"/>
        <end position="235"/>
    </location>
</feature>
<dbReference type="AlphaFoldDB" id="A0AAV0KZU3"/>
<gene>
    <name evidence="9" type="ORF">LITE_LOCUS21305</name>
</gene>
<feature type="transmembrane region" description="Helical" evidence="7">
    <location>
        <begin position="70"/>
        <end position="91"/>
    </location>
</feature>
<comment type="caution">
    <text evidence="9">The sequence shown here is derived from an EMBL/GenBank/DDBJ whole genome shotgun (WGS) entry which is preliminary data.</text>
</comment>
<dbReference type="Proteomes" id="UP001154282">
    <property type="component" value="Unassembled WGS sequence"/>
</dbReference>
<dbReference type="Pfam" id="PF00892">
    <property type="entry name" value="EamA"/>
    <property type="match status" value="2"/>
</dbReference>
<feature type="transmembrane region" description="Helical" evidence="7">
    <location>
        <begin position="39"/>
        <end position="58"/>
    </location>
</feature>
<dbReference type="InterPro" id="IPR000620">
    <property type="entry name" value="EamA_dom"/>
</dbReference>
<proteinExistence type="inferred from homology"/>
<dbReference type="InterPro" id="IPR037185">
    <property type="entry name" value="EmrE-like"/>
</dbReference>
<feature type="region of interest" description="Disordered" evidence="6">
    <location>
        <begin position="551"/>
        <end position="576"/>
    </location>
</feature>
<feature type="transmembrane region" description="Helical" evidence="7">
    <location>
        <begin position="529"/>
        <end position="547"/>
    </location>
</feature>
<dbReference type="InterPro" id="IPR030184">
    <property type="entry name" value="WAT1-related"/>
</dbReference>
<evidence type="ECO:0000313" key="10">
    <source>
        <dbReference type="Proteomes" id="UP001154282"/>
    </source>
</evidence>
<accession>A0AAV0KZU3</accession>
<dbReference type="GO" id="GO:0022857">
    <property type="term" value="F:transmembrane transporter activity"/>
    <property type="evidence" value="ECO:0007669"/>
    <property type="project" value="InterPro"/>
</dbReference>
<feature type="transmembrane region" description="Helical" evidence="7">
    <location>
        <begin position="499"/>
        <end position="517"/>
    </location>
</feature>
<comment type="similarity">
    <text evidence="2">Belongs to the drug/metabolite transporter (DMT) superfamily. Plant drug/metabolite exporter (P-DME) (TC 2.A.7.4) family.</text>
</comment>
<keyword evidence="5 7" id="KW-0472">Membrane</keyword>
<dbReference type="SUPFAM" id="SSF103481">
    <property type="entry name" value="Multidrug resistance efflux transporter EmrE"/>
    <property type="match status" value="3"/>
</dbReference>
<feature type="transmembrane region" description="Helical" evidence="7">
    <location>
        <begin position="277"/>
        <end position="297"/>
    </location>
</feature>
<evidence type="ECO:0000256" key="7">
    <source>
        <dbReference type="SAM" id="Phobius"/>
    </source>
</evidence>
<name>A0AAV0KZU3_9ROSI</name>
<keyword evidence="10" id="KW-1185">Reference proteome</keyword>
<comment type="subcellular location">
    <subcellularLocation>
        <location evidence="1">Membrane</location>
        <topology evidence="1">Multi-pass membrane protein</topology>
    </subcellularLocation>
</comment>
<evidence type="ECO:0000259" key="8">
    <source>
        <dbReference type="Pfam" id="PF00892"/>
    </source>
</evidence>
<evidence type="ECO:0000256" key="5">
    <source>
        <dbReference type="ARBA" id="ARBA00023136"/>
    </source>
</evidence>
<sequence length="576" mass="62792">MGSSSSYKPLMVMITLQCAYSGLVLFTKAAFTGGLSPRVLVVYRQAVATLIMVPIACFSRRGGRRSINPGSGGVVSLTLESFSWIFAAAFFGVTLNQNAYFEGINLSNSTVASAMTDLIPAITFLLAAILRMEIINMRSLRSGAKILGTFICVCGAMAMAFLKGPKLLNDSPFVASSDDKDWLMGCLLLFAASFFWSLWIIFQVPIAATCPDLMYSSTWLCFLATLQSAIVALFLEKDVSAWKLDSTFELSCCLYSGAVLTMSFVGQAWCVSERGPIFTAIFNPLCTVITAIFAAIFLHEKAYIGELMGAVAVIMGLYMVLWGKAKDLRKAESEKEEKEKESIGLVLFTKAAFTGGMSPRVLVVYRQAVATLIMVPVACFSRRRRVTLNQNAYFEGINLSNSTVASAMTDLIPAITFALAAILRMEMVNIRSLRSGVKFLGTFVCVGGAMAMAFLKGPKLLNDSFMASSDNKDWFLGCLLLFAASFCWSLWIIFQRGPIFTAISNPLCTVTTAIFAATFLHEKVYTGELMGAVAVIMGLYMVLWGKAKDLGESEKKKEKDSIGDLEEPFVTNSNQP</sequence>
<evidence type="ECO:0000256" key="4">
    <source>
        <dbReference type="ARBA" id="ARBA00022989"/>
    </source>
</evidence>
<feature type="domain" description="EamA" evidence="8">
    <location>
        <begin position="13"/>
        <end position="157"/>
    </location>
</feature>
<feature type="domain" description="EamA" evidence="8">
    <location>
        <begin position="184"/>
        <end position="321"/>
    </location>
</feature>
<feature type="transmembrane region" description="Helical" evidence="7">
    <location>
        <begin position="247"/>
        <end position="265"/>
    </location>
</feature>
<protein>
    <recommendedName>
        <fullName evidence="8">EamA domain-containing protein</fullName>
    </recommendedName>
</protein>
<feature type="transmembrane region" description="Helical" evidence="7">
    <location>
        <begin position="435"/>
        <end position="454"/>
    </location>
</feature>
<feature type="transmembrane region" description="Helical" evidence="7">
    <location>
        <begin position="182"/>
        <end position="201"/>
    </location>
</feature>
<dbReference type="PANTHER" id="PTHR31218">
    <property type="entry name" value="WAT1-RELATED PROTEIN"/>
    <property type="match status" value="1"/>
</dbReference>
<keyword evidence="4 7" id="KW-1133">Transmembrane helix</keyword>
<evidence type="ECO:0000256" key="3">
    <source>
        <dbReference type="ARBA" id="ARBA00022692"/>
    </source>
</evidence>
<keyword evidence="3 7" id="KW-0812">Transmembrane</keyword>
<feature type="transmembrane region" description="Helical" evidence="7">
    <location>
        <begin position="111"/>
        <end position="130"/>
    </location>
</feature>